<dbReference type="Proteomes" id="UP000007819">
    <property type="component" value="Chromosome A3"/>
</dbReference>
<feature type="compositionally biased region" description="Acidic residues" evidence="1">
    <location>
        <begin position="1"/>
        <end position="11"/>
    </location>
</feature>
<dbReference type="GeneID" id="100168480"/>
<feature type="region of interest" description="Disordered" evidence="1">
    <location>
        <begin position="373"/>
        <end position="403"/>
    </location>
</feature>
<dbReference type="OrthoDB" id="6626600at2759"/>
<dbReference type="GO" id="GO:0003700">
    <property type="term" value="F:DNA-binding transcription factor activity"/>
    <property type="evidence" value="ECO:0007669"/>
    <property type="project" value="InterPro"/>
</dbReference>
<dbReference type="GO" id="GO:0016592">
    <property type="term" value="C:mediator complex"/>
    <property type="evidence" value="ECO:0007669"/>
    <property type="project" value="TreeGrafter"/>
</dbReference>
<dbReference type="InterPro" id="IPR004827">
    <property type="entry name" value="bZIP"/>
</dbReference>
<feature type="region of interest" description="Disordered" evidence="1">
    <location>
        <begin position="1"/>
        <end position="78"/>
    </location>
</feature>
<feature type="domain" description="BZIP" evidence="2">
    <location>
        <begin position="407"/>
        <end position="449"/>
    </location>
</feature>
<dbReference type="Gene3D" id="1.20.5.170">
    <property type="match status" value="1"/>
</dbReference>
<dbReference type="SUPFAM" id="SSF57959">
    <property type="entry name" value="Leucine zipper domain"/>
    <property type="match status" value="1"/>
</dbReference>
<reference evidence="3" key="2">
    <citation type="submission" date="2022-06" db="UniProtKB">
        <authorList>
            <consortium name="EnsemblMetazoa"/>
        </authorList>
    </citation>
    <scope>IDENTIFICATION</scope>
</reference>
<dbReference type="Pfam" id="PF07716">
    <property type="entry name" value="bZIP_2"/>
    <property type="match status" value="1"/>
</dbReference>
<proteinExistence type="predicted"/>
<dbReference type="PANTHER" id="PTHR46007:SF12">
    <property type="entry name" value="C2H2-TYPE DOMAIN-CONTAINING PROTEIN-RELATED"/>
    <property type="match status" value="1"/>
</dbReference>
<dbReference type="EnsemblMetazoa" id="XM_001943479.5">
    <property type="protein sequence ID" value="XP_001943514.2"/>
    <property type="gene ID" value="LOC100168480"/>
</dbReference>
<dbReference type="KEGG" id="api:100168480"/>
<keyword evidence="4" id="KW-1185">Reference proteome</keyword>
<feature type="compositionally biased region" description="Low complexity" evidence="1">
    <location>
        <begin position="382"/>
        <end position="396"/>
    </location>
</feature>
<dbReference type="GO" id="GO:0003713">
    <property type="term" value="F:transcription coactivator activity"/>
    <property type="evidence" value="ECO:0007669"/>
    <property type="project" value="TreeGrafter"/>
</dbReference>
<dbReference type="GO" id="GO:0045944">
    <property type="term" value="P:positive regulation of transcription by RNA polymerase II"/>
    <property type="evidence" value="ECO:0007669"/>
    <property type="project" value="TreeGrafter"/>
</dbReference>
<evidence type="ECO:0000259" key="2">
    <source>
        <dbReference type="Pfam" id="PF07716"/>
    </source>
</evidence>
<evidence type="ECO:0000313" key="4">
    <source>
        <dbReference type="Proteomes" id="UP000007819"/>
    </source>
</evidence>
<reference evidence="4" key="1">
    <citation type="submission" date="2010-06" db="EMBL/GenBank/DDBJ databases">
        <authorList>
            <person name="Jiang H."/>
            <person name="Abraham K."/>
            <person name="Ali S."/>
            <person name="Alsbrooks S.L."/>
            <person name="Anim B.N."/>
            <person name="Anosike U.S."/>
            <person name="Attaway T."/>
            <person name="Bandaranaike D.P."/>
            <person name="Battles P.K."/>
            <person name="Bell S.N."/>
            <person name="Bell A.V."/>
            <person name="Beltran B."/>
            <person name="Bickham C."/>
            <person name="Bustamante Y."/>
            <person name="Caleb T."/>
            <person name="Canada A."/>
            <person name="Cardenas V."/>
            <person name="Carter K."/>
            <person name="Chacko J."/>
            <person name="Chandrabose M.N."/>
            <person name="Chavez D."/>
            <person name="Chavez A."/>
            <person name="Chen L."/>
            <person name="Chu H.-S."/>
            <person name="Claassen K.J."/>
            <person name="Cockrell R."/>
            <person name="Collins M."/>
            <person name="Cooper J.A."/>
            <person name="Cree A."/>
            <person name="Curry S.M."/>
            <person name="Da Y."/>
            <person name="Dao M.D."/>
            <person name="Das B."/>
            <person name="Davila M.-L."/>
            <person name="Davy-Carroll L."/>
            <person name="Denson S."/>
            <person name="Dinh H."/>
            <person name="Ebong V.E."/>
            <person name="Edwards J.R."/>
            <person name="Egan A."/>
            <person name="El-Daye J."/>
            <person name="Escobedo L."/>
            <person name="Fernandez S."/>
            <person name="Fernando P.R."/>
            <person name="Flagg N."/>
            <person name="Forbes L.D."/>
            <person name="Fowler R.G."/>
            <person name="Fu Q."/>
            <person name="Gabisi R.A."/>
            <person name="Ganer J."/>
            <person name="Garbino Pronczuk A."/>
            <person name="Garcia R.M."/>
            <person name="Garner T."/>
            <person name="Garrett T.E."/>
            <person name="Gonzalez D.A."/>
            <person name="Hamid H."/>
            <person name="Hawkins E.S."/>
            <person name="Hirani K."/>
            <person name="Hogues M.E."/>
            <person name="Hollins B."/>
            <person name="Hsiao C.-H."/>
            <person name="Jabil R."/>
            <person name="James M.L."/>
            <person name="Jhangiani S.N."/>
            <person name="Johnson B."/>
            <person name="Johnson Q."/>
            <person name="Joshi V."/>
            <person name="Kalu J.B."/>
            <person name="Kam C."/>
            <person name="Kashfia A."/>
            <person name="Keebler J."/>
            <person name="Kisamo H."/>
            <person name="Kovar C.L."/>
            <person name="Lago L.A."/>
            <person name="Lai C.-Y."/>
            <person name="Laidlaw J."/>
            <person name="Lara F."/>
            <person name="Le T.-K."/>
            <person name="Lee S.L."/>
            <person name="Legall F.H."/>
            <person name="Lemon S.J."/>
            <person name="Lewis L.R."/>
            <person name="Li B."/>
            <person name="Liu Y."/>
            <person name="Liu Y.-S."/>
            <person name="Lopez J."/>
            <person name="Lozado R.J."/>
            <person name="Lu J."/>
            <person name="Madu R.C."/>
            <person name="Maheshwari M."/>
            <person name="Maheshwari R."/>
            <person name="Malloy K."/>
            <person name="Martinez E."/>
            <person name="Mathew T."/>
            <person name="Mercado I.C."/>
            <person name="Mercado C."/>
            <person name="Meyer B."/>
            <person name="Montgomery K."/>
            <person name="Morgan M.B."/>
            <person name="Munidasa M."/>
            <person name="Nazareth L.V."/>
            <person name="Nelson J."/>
            <person name="Ng B.M."/>
            <person name="Nguyen N.B."/>
            <person name="Nguyen P.Q."/>
            <person name="Nguyen T."/>
            <person name="Obregon M."/>
            <person name="Okwuonu G.O."/>
            <person name="Onwere C.G."/>
            <person name="Orozco G."/>
            <person name="Parra A."/>
            <person name="Patel S."/>
            <person name="Patil S."/>
            <person name="Perez A."/>
            <person name="Perez Y."/>
            <person name="Pham C."/>
            <person name="Primus E.L."/>
            <person name="Pu L.-L."/>
            <person name="Puazo M."/>
            <person name="Qin X."/>
            <person name="Quiroz J.B."/>
            <person name="Reese J."/>
            <person name="Richards S."/>
            <person name="Rives C.M."/>
            <person name="Robberts R."/>
            <person name="Ruiz S.J."/>
            <person name="Ruiz M.J."/>
            <person name="Santibanez J."/>
            <person name="Schneider B.W."/>
            <person name="Sisson I."/>
            <person name="Smith M."/>
            <person name="Sodergren E."/>
            <person name="Song X.-Z."/>
            <person name="Song B.B."/>
            <person name="Summersgill H."/>
            <person name="Thelus R."/>
            <person name="Thornton R.D."/>
            <person name="Trejos Z.Y."/>
            <person name="Usmani K."/>
            <person name="Vattathil S."/>
            <person name="Villasana D."/>
            <person name="Walker D.L."/>
            <person name="Wang S."/>
            <person name="Wang K."/>
            <person name="White C.S."/>
            <person name="Williams A.C."/>
            <person name="Williamson J."/>
            <person name="Wilson K."/>
            <person name="Woghiren I.O."/>
            <person name="Woodworth J.R."/>
            <person name="Worley K.C."/>
            <person name="Wright R.A."/>
            <person name="Wu W."/>
            <person name="Young L."/>
            <person name="Zhang L."/>
            <person name="Zhang J."/>
            <person name="Zhu Y."/>
            <person name="Muzny D.M."/>
            <person name="Weinstock G."/>
            <person name="Gibbs R.A."/>
        </authorList>
    </citation>
    <scope>NUCLEOTIDE SEQUENCE [LARGE SCALE GENOMIC DNA]</scope>
    <source>
        <strain evidence="4">LSR1</strain>
    </source>
</reference>
<dbReference type="CDD" id="cd14695">
    <property type="entry name" value="bZIP_HLF"/>
    <property type="match status" value="1"/>
</dbReference>
<name>A0A8R1VYL7_ACYPI</name>
<accession>A0A8R1VYL7</accession>
<dbReference type="InterPro" id="IPR046347">
    <property type="entry name" value="bZIP_sf"/>
</dbReference>
<dbReference type="PANTHER" id="PTHR46007">
    <property type="entry name" value="MEDIATOR OF RNA POLYMERASE II TRANSCRIPTION SUBUNIT 12"/>
    <property type="match status" value="1"/>
</dbReference>
<protein>
    <recommendedName>
        <fullName evidence="2">BZIP domain-containing protein</fullName>
    </recommendedName>
</protein>
<dbReference type="AlphaFoldDB" id="A0A8R1VYL7"/>
<evidence type="ECO:0000313" key="3">
    <source>
        <dbReference type="EnsemblMetazoa" id="XP_001943514.2"/>
    </source>
</evidence>
<dbReference type="RefSeq" id="XP_001943514.2">
    <property type="nucleotide sequence ID" value="XM_001943479.4"/>
</dbReference>
<sequence length="466" mass="52324">MSVPMELDEPATEAVPLDLTVKKNDNGANSEAKAKRDGQEKLTENAPPPESNAQNGVKSTPLDLSAGRALLLPPPPSANVAQRASVVVLSPKVHVKSSPPPSPPKPHPQCKVYWAPDSSSPMTAPKPAPLHEIYADPAAYRHMISSAAVPEYNPFLPVLPTSAATQFHHHNHIQQQLHMQQQHQFHLQQQLQLQLHIQQQHTQEQQQKLQKQTLQLQAAFGGLPLDPALMLSGSPVYTATSSPSSSESNHFPFGGFDCNFSKPAYGFGYPYYDRMLDGRVTGGAYGGVDISANRSDCPSPESTTTCTTTTDDHHLFHHHRQQQRDLDREHRHRINACDMDDMDVVDPEEVAAIYRQSDFLSFRHRYIESLGPPRNFEKMRRSNNNNNNNSSSSSNNNDDDHGQQQYDQSYVMKRQKNNEAAKRSRDAKRQKYIENQISVMYLTKKVSEMKDIKRRLLKANSNIFAE</sequence>
<feature type="compositionally biased region" description="Basic and acidic residues" evidence="1">
    <location>
        <begin position="32"/>
        <end position="43"/>
    </location>
</feature>
<evidence type="ECO:0000256" key="1">
    <source>
        <dbReference type="SAM" id="MobiDB-lite"/>
    </source>
</evidence>
<dbReference type="InterPro" id="IPR051647">
    <property type="entry name" value="Mediator_comp_sub12"/>
</dbReference>
<organism evidence="3 4">
    <name type="scientific">Acyrthosiphon pisum</name>
    <name type="common">Pea aphid</name>
    <dbReference type="NCBI Taxonomy" id="7029"/>
    <lineage>
        <taxon>Eukaryota</taxon>
        <taxon>Metazoa</taxon>
        <taxon>Ecdysozoa</taxon>
        <taxon>Arthropoda</taxon>
        <taxon>Hexapoda</taxon>
        <taxon>Insecta</taxon>
        <taxon>Pterygota</taxon>
        <taxon>Neoptera</taxon>
        <taxon>Paraneoptera</taxon>
        <taxon>Hemiptera</taxon>
        <taxon>Sternorrhyncha</taxon>
        <taxon>Aphidomorpha</taxon>
        <taxon>Aphidoidea</taxon>
        <taxon>Aphididae</taxon>
        <taxon>Macrosiphini</taxon>
        <taxon>Acyrthosiphon</taxon>
    </lineage>
</organism>